<feature type="region of interest" description="Disordered" evidence="1">
    <location>
        <begin position="1"/>
        <end position="39"/>
    </location>
</feature>
<evidence type="ECO:0008006" key="4">
    <source>
        <dbReference type="Google" id="ProtNLM"/>
    </source>
</evidence>
<name>A0A3P3VVI9_9MICO</name>
<proteinExistence type="predicted"/>
<dbReference type="RefSeq" id="WP_124974022.1">
    <property type="nucleotide sequence ID" value="NZ_RQVS01000023.1"/>
</dbReference>
<sequence>MDPSELPPAPEAVEPDSSASTSRELPRLGTPVNAGGRVSAPPRPINWNLLTSEQAEIEWLELNSWVSWLKLSYGLTPAVLPPLWHRHPELVWELSALHCHWLGAYDPEQHASGPITWHRDFTEARMRLREWVQASGTRIDRDRPTRQTTWPGDTPYPAAAEAPIVDRDSDFVEFVKADVASRRADEDAYFKLLAEDESSRSCNPV</sequence>
<gene>
    <name evidence="2" type="ORF">EG850_12510</name>
</gene>
<dbReference type="OrthoDB" id="3535759at2"/>
<organism evidence="2 3">
    <name type="scientific">Gulosibacter macacae</name>
    <dbReference type="NCBI Taxonomy" id="2488791"/>
    <lineage>
        <taxon>Bacteria</taxon>
        <taxon>Bacillati</taxon>
        <taxon>Actinomycetota</taxon>
        <taxon>Actinomycetes</taxon>
        <taxon>Micrococcales</taxon>
        <taxon>Microbacteriaceae</taxon>
        <taxon>Gulosibacter</taxon>
    </lineage>
</organism>
<dbReference type="Proteomes" id="UP000274391">
    <property type="component" value="Unassembled WGS sequence"/>
</dbReference>
<accession>A0A3P3VVI9</accession>
<dbReference type="AlphaFoldDB" id="A0A3P3VVI9"/>
<feature type="compositionally biased region" description="Pro residues" evidence="1">
    <location>
        <begin position="1"/>
        <end position="10"/>
    </location>
</feature>
<reference evidence="2 3" key="1">
    <citation type="submission" date="2018-11" db="EMBL/GenBank/DDBJ databases">
        <title>YIM 102482-1 draft genome.</title>
        <authorList>
            <person name="Li G."/>
            <person name="Jiang Y."/>
        </authorList>
    </citation>
    <scope>NUCLEOTIDE SEQUENCE [LARGE SCALE GENOMIC DNA]</scope>
    <source>
        <strain evidence="2 3">YIM 102482-1</strain>
    </source>
</reference>
<protein>
    <recommendedName>
        <fullName evidence="4">DUF4913 domain-containing protein</fullName>
    </recommendedName>
</protein>
<evidence type="ECO:0000313" key="2">
    <source>
        <dbReference type="EMBL" id="RRJ85646.1"/>
    </source>
</evidence>
<dbReference type="EMBL" id="RQVS01000023">
    <property type="protein sequence ID" value="RRJ85646.1"/>
    <property type="molecule type" value="Genomic_DNA"/>
</dbReference>
<keyword evidence="3" id="KW-1185">Reference proteome</keyword>
<evidence type="ECO:0000256" key="1">
    <source>
        <dbReference type="SAM" id="MobiDB-lite"/>
    </source>
</evidence>
<evidence type="ECO:0000313" key="3">
    <source>
        <dbReference type="Proteomes" id="UP000274391"/>
    </source>
</evidence>
<comment type="caution">
    <text evidence="2">The sequence shown here is derived from an EMBL/GenBank/DDBJ whole genome shotgun (WGS) entry which is preliminary data.</text>
</comment>